<dbReference type="FunFam" id="3.20.20.70:FF:000009">
    <property type="entry name" value="1-(5-phosphoribosyl)-5-[(5-phosphoribosylamino)methylideneamino] imidazole-4-carboxamide isomerase"/>
    <property type="match status" value="1"/>
</dbReference>
<dbReference type="InterPro" id="IPR044524">
    <property type="entry name" value="Isoase_HisA-like"/>
</dbReference>
<keyword evidence="7 9" id="KW-0368">Histidine biosynthesis</keyword>
<organism evidence="12 13">
    <name type="scientific">Helicobacter apodemus</name>
    <dbReference type="NCBI Taxonomy" id="135569"/>
    <lineage>
        <taxon>Bacteria</taxon>
        <taxon>Pseudomonadati</taxon>
        <taxon>Campylobacterota</taxon>
        <taxon>Epsilonproteobacteria</taxon>
        <taxon>Campylobacterales</taxon>
        <taxon>Helicobacteraceae</taxon>
        <taxon>Helicobacter</taxon>
    </lineage>
</organism>
<dbReference type="NCBIfam" id="TIGR00007">
    <property type="entry name" value="1-(5-phosphoribosyl)-5-[(5-phosphoribosylamino)methylideneamino]imidazole-4-carboxamide isomerase"/>
    <property type="match status" value="1"/>
</dbReference>
<keyword evidence="8 9" id="KW-0413">Isomerase</keyword>
<dbReference type="AlphaFoldDB" id="A0A2U8FDV0"/>
<dbReference type="Pfam" id="PF00977">
    <property type="entry name" value="His_biosynth"/>
    <property type="match status" value="1"/>
</dbReference>
<dbReference type="InterPro" id="IPR006063">
    <property type="entry name" value="HisA_bact_arch"/>
</dbReference>
<evidence type="ECO:0000256" key="1">
    <source>
        <dbReference type="ARBA" id="ARBA00000901"/>
    </source>
</evidence>
<dbReference type="CDD" id="cd04732">
    <property type="entry name" value="HisA"/>
    <property type="match status" value="1"/>
</dbReference>
<evidence type="ECO:0000256" key="8">
    <source>
        <dbReference type="ARBA" id="ARBA00023235"/>
    </source>
</evidence>
<evidence type="ECO:0000256" key="5">
    <source>
        <dbReference type="ARBA" id="ARBA00022490"/>
    </source>
</evidence>
<name>A0A2U8FDV0_9HELI</name>
<dbReference type="OrthoDB" id="9807749at2"/>
<dbReference type="PANTHER" id="PTHR43090">
    <property type="entry name" value="1-(5-PHOSPHORIBOSYL)-5-[(5-PHOSPHORIBOSYLAMINO)METHYLIDENEAMINO] IMIDAZOLE-4-CARBOXAMIDE ISOMERASE"/>
    <property type="match status" value="1"/>
</dbReference>
<dbReference type="GO" id="GO:0003949">
    <property type="term" value="F:1-(5-phosphoribosyl)-5-[(5-phosphoribosylamino)methylideneamino]imidazole-4-carboxamide isomerase activity"/>
    <property type="evidence" value="ECO:0007669"/>
    <property type="project" value="UniProtKB-UniRule"/>
</dbReference>
<dbReference type="Gene3D" id="3.20.20.70">
    <property type="entry name" value="Aldolase class I"/>
    <property type="match status" value="1"/>
</dbReference>
<evidence type="ECO:0000256" key="4">
    <source>
        <dbReference type="ARBA" id="ARBA00009667"/>
    </source>
</evidence>
<comment type="subcellular location">
    <subcellularLocation>
        <location evidence="2 9 11">Cytoplasm</location>
    </subcellularLocation>
</comment>
<evidence type="ECO:0000313" key="12">
    <source>
        <dbReference type="EMBL" id="AWI34343.1"/>
    </source>
</evidence>
<sequence>MQIIPAIDLKDGYAVRLKQGDMQSAKIYDKNPLNLCAIFEDLGAEYLHIVDLDGAFLGRPKNRAIIERICRDCKLKIEVGGGIRNEDTIKGYLDMGITRVILGSIALQKLDFALAMAEKYPIVIGVDAKDGKVAINGWGDTQSILAQDFAREFLGSKIEAIICTDIARDGMLEGINISFTQAIAKASGVFTIASGGLSSLEDLQILKDNGIKAVIVGKAFYERKIDLQKAFQKFGNS</sequence>
<dbReference type="Proteomes" id="UP000244890">
    <property type="component" value="Chromosome"/>
</dbReference>
<dbReference type="InterPro" id="IPR006062">
    <property type="entry name" value="His_biosynth"/>
</dbReference>
<dbReference type="EMBL" id="CP021886">
    <property type="protein sequence ID" value="AWI34343.1"/>
    <property type="molecule type" value="Genomic_DNA"/>
</dbReference>
<reference evidence="12 13" key="1">
    <citation type="submission" date="2017-06" db="EMBL/GenBank/DDBJ databases">
        <title>Complete genome of Helicobacter apodemus.</title>
        <authorList>
            <person name="Cho S."/>
        </authorList>
    </citation>
    <scope>NUCLEOTIDE SEQUENCE [LARGE SCALE GENOMIC DNA]</scope>
    <source>
        <strain evidence="13">SNUVETPUB-15-01</strain>
    </source>
</reference>
<evidence type="ECO:0000256" key="6">
    <source>
        <dbReference type="ARBA" id="ARBA00022605"/>
    </source>
</evidence>
<dbReference type="SUPFAM" id="SSF51366">
    <property type="entry name" value="Ribulose-phoshate binding barrel"/>
    <property type="match status" value="1"/>
</dbReference>
<dbReference type="GO" id="GO:0000162">
    <property type="term" value="P:L-tryptophan biosynthetic process"/>
    <property type="evidence" value="ECO:0007669"/>
    <property type="project" value="TreeGrafter"/>
</dbReference>
<evidence type="ECO:0000256" key="3">
    <source>
        <dbReference type="ARBA" id="ARBA00005133"/>
    </source>
</evidence>
<dbReference type="InterPro" id="IPR013785">
    <property type="entry name" value="Aldolase_TIM"/>
</dbReference>
<evidence type="ECO:0000256" key="11">
    <source>
        <dbReference type="RuleBase" id="RU003658"/>
    </source>
</evidence>
<keyword evidence="5 9" id="KW-0963">Cytoplasm</keyword>
<dbReference type="RefSeq" id="WP_108911167.1">
    <property type="nucleotide sequence ID" value="NZ_CP021886.1"/>
</dbReference>
<dbReference type="KEGG" id="had:CDV25_05910"/>
<feature type="active site" description="Proton donor" evidence="9">
    <location>
        <position position="127"/>
    </location>
</feature>
<comment type="similarity">
    <text evidence="4 9 10">Belongs to the HisA/HisF family.</text>
</comment>
<evidence type="ECO:0000256" key="7">
    <source>
        <dbReference type="ARBA" id="ARBA00023102"/>
    </source>
</evidence>
<keyword evidence="6 9" id="KW-0028">Amino-acid biosynthesis</keyword>
<accession>A0A2U8FDV0</accession>
<dbReference type="PANTHER" id="PTHR43090:SF2">
    <property type="entry name" value="1-(5-PHOSPHORIBOSYL)-5-[(5-PHOSPHORIBOSYLAMINO)METHYLIDENEAMINO] IMIDAZOLE-4-CARBOXAMIDE ISOMERASE"/>
    <property type="match status" value="1"/>
</dbReference>
<comment type="catalytic activity">
    <reaction evidence="1 9 11">
        <text>1-(5-phospho-beta-D-ribosyl)-5-[(5-phospho-beta-D-ribosylamino)methylideneamino]imidazole-4-carboxamide = 5-[(5-phospho-1-deoxy-D-ribulos-1-ylimino)methylamino]-1-(5-phospho-beta-D-ribosyl)imidazole-4-carboxamide</text>
        <dbReference type="Rhea" id="RHEA:15469"/>
        <dbReference type="ChEBI" id="CHEBI:58435"/>
        <dbReference type="ChEBI" id="CHEBI:58525"/>
        <dbReference type="EC" id="5.3.1.16"/>
    </reaction>
</comment>
<evidence type="ECO:0000256" key="9">
    <source>
        <dbReference type="HAMAP-Rule" id="MF_01014"/>
    </source>
</evidence>
<protein>
    <recommendedName>
        <fullName evidence="9 11">1-(5-phosphoribosyl)-5-[(5-phosphoribosylamino)methylideneamino] imidazole-4-carboxamide isomerase</fullName>
        <ecNumber evidence="9 11">5.3.1.16</ecNumber>
    </recommendedName>
    <alternativeName>
        <fullName evidence="9">Phosphoribosylformimino-5-aminoimidazole carboxamide ribotide isomerase</fullName>
    </alternativeName>
</protein>
<evidence type="ECO:0000313" key="13">
    <source>
        <dbReference type="Proteomes" id="UP000244890"/>
    </source>
</evidence>
<dbReference type="EC" id="5.3.1.16" evidence="9 11"/>
<gene>
    <name evidence="9 12" type="primary">hisA</name>
    <name evidence="12" type="ORF">CDV25_05910</name>
</gene>
<feature type="active site" description="Proton acceptor" evidence="9">
    <location>
        <position position="8"/>
    </location>
</feature>
<dbReference type="InterPro" id="IPR011060">
    <property type="entry name" value="RibuloseP-bd_barrel"/>
</dbReference>
<dbReference type="GO" id="GO:0000105">
    <property type="term" value="P:L-histidine biosynthetic process"/>
    <property type="evidence" value="ECO:0007669"/>
    <property type="project" value="UniProtKB-UniRule"/>
</dbReference>
<dbReference type="GO" id="GO:0005737">
    <property type="term" value="C:cytoplasm"/>
    <property type="evidence" value="ECO:0007669"/>
    <property type="project" value="UniProtKB-SubCell"/>
</dbReference>
<dbReference type="InterPro" id="IPR023016">
    <property type="entry name" value="HisA/PriA"/>
</dbReference>
<dbReference type="HAMAP" id="MF_01014">
    <property type="entry name" value="HisA"/>
    <property type="match status" value="1"/>
</dbReference>
<evidence type="ECO:0000256" key="10">
    <source>
        <dbReference type="RuleBase" id="RU003657"/>
    </source>
</evidence>
<proteinExistence type="inferred from homology"/>
<dbReference type="UniPathway" id="UPA00031">
    <property type="reaction ID" value="UER00009"/>
</dbReference>
<evidence type="ECO:0000256" key="2">
    <source>
        <dbReference type="ARBA" id="ARBA00004496"/>
    </source>
</evidence>
<comment type="pathway">
    <text evidence="3 9 11">Amino-acid biosynthesis; L-histidine biosynthesis; L-histidine from 5-phospho-alpha-D-ribose 1-diphosphate: step 4/9.</text>
</comment>